<evidence type="ECO:0000313" key="6">
    <source>
        <dbReference type="Proteomes" id="UP000199226"/>
    </source>
</evidence>
<reference evidence="6" key="1">
    <citation type="submission" date="2016-10" db="EMBL/GenBank/DDBJ databases">
        <authorList>
            <person name="Varghese N."/>
            <person name="Submissions S."/>
        </authorList>
    </citation>
    <scope>NUCLEOTIDE SEQUENCE [LARGE SCALE GENOMIC DNA]</scope>
    <source>
        <strain evidence="6">DSM 24536</strain>
    </source>
</reference>
<evidence type="ECO:0000256" key="1">
    <source>
        <dbReference type="ARBA" id="ARBA00006739"/>
    </source>
</evidence>
<keyword evidence="3 5" id="KW-0808">Transferase</keyword>
<dbReference type="EMBL" id="FNHH01000022">
    <property type="protein sequence ID" value="SDM75698.1"/>
    <property type="molecule type" value="Genomic_DNA"/>
</dbReference>
<sequence>MLHPIIIYIWTLIQIVIGYNLILPLIFFFFYLPIHLIKKKHTAFRSIPENDYAIIVTAYQQTSLIPEVIDSILKLNYGNFLVYIVADNCDISDLKFSDERVILLRPETIIASNTGSHFYAISHFKRDHKLLTIIDSDNLVHNDYLVELDYYFSLGFQAVQGYRKAKNLGSSYAALDAARDIYYHFYDGKILFGLQSSATLSGSGMAFTTELYKDCFKNTEIKGAGFDKALQYEIVKRGLRIAFAENAIVYDEKTSQPEQLVKQRSRWINSWFKYFSNGFKLIKKGIIHKNINQLLFGIVLLRPPLFIFLILSLICLIINIAIDPFTAFIWLIAFICFVWGFGISIVHKNTDPLIYRSLVNIPKFIFYQIISLLKIRSADKISVATEHSHKKKLDDLVN</sequence>
<keyword evidence="6" id="KW-1185">Reference proteome</keyword>
<evidence type="ECO:0000256" key="2">
    <source>
        <dbReference type="ARBA" id="ARBA00022676"/>
    </source>
</evidence>
<keyword evidence="4" id="KW-0812">Transmembrane</keyword>
<dbReference type="SUPFAM" id="SSF53448">
    <property type="entry name" value="Nucleotide-diphospho-sugar transferases"/>
    <property type="match status" value="1"/>
</dbReference>
<proteinExistence type="inferred from homology"/>
<dbReference type="Proteomes" id="UP000199226">
    <property type="component" value="Unassembled WGS sequence"/>
</dbReference>
<name>A0A1G9VTY1_9SPHI</name>
<organism evidence="5 6">
    <name type="scientific">Daejeonella rubra</name>
    <dbReference type="NCBI Taxonomy" id="990371"/>
    <lineage>
        <taxon>Bacteria</taxon>
        <taxon>Pseudomonadati</taxon>
        <taxon>Bacteroidota</taxon>
        <taxon>Sphingobacteriia</taxon>
        <taxon>Sphingobacteriales</taxon>
        <taxon>Sphingobacteriaceae</taxon>
        <taxon>Daejeonella</taxon>
    </lineage>
</organism>
<evidence type="ECO:0000256" key="4">
    <source>
        <dbReference type="SAM" id="Phobius"/>
    </source>
</evidence>
<dbReference type="PANTHER" id="PTHR43630">
    <property type="entry name" value="POLY-BETA-1,6-N-ACETYL-D-GLUCOSAMINE SYNTHASE"/>
    <property type="match status" value="1"/>
</dbReference>
<feature type="transmembrane region" description="Helical" evidence="4">
    <location>
        <begin position="328"/>
        <end position="346"/>
    </location>
</feature>
<evidence type="ECO:0000313" key="5">
    <source>
        <dbReference type="EMBL" id="SDM75698.1"/>
    </source>
</evidence>
<protein>
    <submittedName>
        <fullName evidence="5">Glycosyltransferase, catalytic subunit of cellulose synthase and poly-beta-1,6-N-acetylglucosamine synthase</fullName>
    </submittedName>
</protein>
<evidence type="ECO:0000256" key="3">
    <source>
        <dbReference type="ARBA" id="ARBA00022679"/>
    </source>
</evidence>
<dbReference type="GO" id="GO:0016757">
    <property type="term" value="F:glycosyltransferase activity"/>
    <property type="evidence" value="ECO:0007669"/>
    <property type="project" value="UniProtKB-KW"/>
</dbReference>
<keyword evidence="2" id="KW-0328">Glycosyltransferase</keyword>
<gene>
    <name evidence="5" type="ORF">SAMN05421813_12248</name>
</gene>
<dbReference type="RefSeq" id="WP_090705818.1">
    <property type="nucleotide sequence ID" value="NZ_FNHH01000022.1"/>
</dbReference>
<accession>A0A1G9VTY1</accession>
<keyword evidence="4" id="KW-1133">Transmembrane helix</keyword>
<dbReference type="AlphaFoldDB" id="A0A1G9VTY1"/>
<dbReference type="Gene3D" id="3.90.550.10">
    <property type="entry name" value="Spore Coat Polysaccharide Biosynthesis Protein SpsA, Chain A"/>
    <property type="match status" value="1"/>
</dbReference>
<dbReference type="OrthoDB" id="1523666at2"/>
<keyword evidence="4" id="KW-0472">Membrane</keyword>
<comment type="similarity">
    <text evidence="1">Belongs to the glycosyltransferase 2 family.</text>
</comment>
<dbReference type="STRING" id="990371.SAMN05421813_12248"/>
<dbReference type="PANTHER" id="PTHR43630:SF1">
    <property type="entry name" value="POLY-BETA-1,6-N-ACETYL-D-GLUCOSAMINE SYNTHASE"/>
    <property type="match status" value="1"/>
</dbReference>
<dbReference type="Pfam" id="PF13641">
    <property type="entry name" value="Glyco_tranf_2_3"/>
    <property type="match status" value="1"/>
</dbReference>
<feature type="transmembrane region" description="Helical" evidence="4">
    <location>
        <begin position="6"/>
        <end position="32"/>
    </location>
</feature>
<dbReference type="InterPro" id="IPR029044">
    <property type="entry name" value="Nucleotide-diphossugar_trans"/>
</dbReference>
<feature type="transmembrane region" description="Helical" evidence="4">
    <location>
        <begin position="294"/>
        <end position="322"/>
    </location>
</feature>